<proteinExistence type="predicted"/>
<sequence length="164" mass="17968">MSADEYRRPGGFRLLPWPLGIILLVVAVPAAYLFSWAWDLVESTPETVLASNWGVRLPPRSSVVEHHEEASFHGDGYRVTVVTVEPPVEDGVGIFDISNMSPEPLTIEQSGLVVAAAKALRPTNHLDMSTPGLRTAELAQGDGSVLLCVFDASTNRFFIYEELF</sequence>
<dbReference type="Proteomes" id="UP000516117">
    <property type="component" value="Chromosome"/>
</dbReference>
<dbReference type="AlphaFoldDB" id="A0A7H0H8F6"/>
<evidence type="ECO:0000313" key="3">
    <source>
        <dbReference type="Proteomes" id="UP000516117"/>
    </source>
</evidence>
<evidence type="ECO:0000256" key="1">
    <source>
        <dbReference type="SAM" id="Phobius"/>
    </source>
</evidence>
<keyword evidence="1" id="KW-0472">Membrane</keyword>
<name>A0A7H0H8F6_9ACTN</name>
<keyword evidence="1" id="KW-1133">Transmembrane helix</keyword>
<keyword evidence="1" id="KW-0812">Transmembrane</keyword>
<gene>
    <name evidence="2" type="ORF">H9L22_05575</name>
</gene>
<dbReference type="KEGG" id="tdf:H9L22_05575"/>
<protein>
    <submittedName>
        <fullName evidence="2">Uncharacterized protein</fullName>
    </submittedName>
</protein>
<dbReference type="EMBL" id="CP060789">
    <property type="protein sequence ID" value="QNP56822.1"/>
    <property type="molecule type" value="Genomic_DNA"/>
</dbReference>
<evidence type="ECO:0000313" key="2">
    <source>
        <dbReference type="EMBL" id="QNP56822.1"/>
    </source>
</evidence>
<organism evidence="2 3">
    <name type="scientific">Tessaracoccus defluvii</name>
    <dbReference type="NCBI Taxonomy" id="1285901"/>
    <lineage>
        <taxon>Bacteria</taxon>
        <taxon>Bacillati</taxon>
        <taxon>Actinomycetota</taxon>
        <taxon>Actinomycetes</taxon>
        <taxon>Propionibacteriales</taxon>
        <taxon>Propionibacteriaceae</taxon>
        <taxon>Tessaracoccus</taxon>
    </lineage>
</organism>
<accession>A0A7H0H8F6</accession>
<dbReference type="RefSeq" id="WP_187721921.1">
    <property type="nucleotide sequence ID" value="NZ_BAABBL010000002.1"/>
</dbReference>
<keyword evidence="3" id="KW-1185">Reference proteome</keyword>
<feature type="transmembrane region" description="Helical" evidence="1">
    <location>
        <begin position="12"/>
        <end position="38"/>
    </location>
</feature>
<reference evidence="2 3" key="1">
    <citation type="submission" date="2020-08" db="EMBL/GenBank/DDBJ databases">
        <title>Genome sequence of Tessaracoccus defluvii JCM 17540T.</title>
        <authorList>
            <person name="Hyun D.-W."/>
            <person name="Bae J.-W."/>
        </authorList>
    </citation>
    <scope>NUCLEOTIDE SEQUENCE [LARGE SCALE GENOMIC DNA]</scope>
    <source>
        <strain evidence="2 3">JCM 17540</strain>
    </source>
</reference>